<protein>
    <recommendedName>
        <fullName evidence="3">Transglycosylase SLT domain-containing protein</fullName>
    </recommendedName>
</protein>
<dbReference type="InterPro" id="IPR023346">
    <property type="entry name" value="Lysozyme-like_dom_sf"/>
</dbReference>
<gene>
    <name evidence="1" type="ORF">AMTR_s00062p00026590</name>
</gene>
<sequence>MQAVADIIVSRHFASKGIRPALLSALAEMSSMRFLDGIGPGSGIMGIPYQTALWLNKDIGFKAYKVKAMEDLSNPFLSMYFGTAYVSWLSQYEGRERTDEFVVQAYLRGPDNVNIQETGPLWVKFQRIVPSYEDLKKMNEGNCTIL</sequence>
<evidence type="ECO:0000313" key="1">
    <source>
        <dbReference type="EMBL" id="ERN19512.1"/>
    </source>
</evidence>
<dbReference type="Gene3D" id="1.10.530.10">
    <property type="match status" value="1"/>
</dbReference>
<reference evidence="2" key="1">
    <citation type="journal article" date="2013" name="Science">
        <title>The Amborella genome and the evolution of flowering plants.</title>
        <authorList>
            <consortium name="Amborella Genome Project"/>
        </authorList>
    </citation>
    <scope>NUCLEOTIDE SEQUENCE [LARGE SCALE GENOMIC DNA]</scope>
</reference>
<dbReference type="SUPFAM" id="SSF53955">
    <property type="entry name" value="Lysozyme-like"/>
    <property type="match status" value="1"/>
</dbReference>
<dbReference type="HOGENOM" id="CLU_118308_0_0_1"/>
<name>U5DDL9_AMBTC</name>
<evidence type="ECO:0008006" key="3">
    <source>
        <dbReference type="Google" id="ProtNLM"/>
    </source>
</evidence>
<dbReference type="OMA" id="MWNDREV"/>
<organism evidence="1 2">
    <name type="scientific">Amborella trichopoda</name>
    <dbReference type="NCBI Taxonomy" id="13333"/>
    <lineage>
        <taxon>Eukaryota</taxon>
        <taxon>Viridiplantae</taxon>
        <taxon>Streptophyta</taxon>
        <taxon>Embryophyta</taxon>
        <taxon>Tracheophyta</taxon>
        <taxon>Spermatophyta</taxon>
        <taxon>Magnoliopsida</taxon>
        <taxon>Amborellales</taxon>
        <taxon>Amborellaceae</taxon>
        <taxon>Amborella</taxon>
    </lineage>
</organism>
<dbReference type="Proteomes" id="UP000017836">
    <property type="component" value="Unassembled WGS sequence"/>
</dbReference>
<accession>U5DDL9</accession>
<keyword evidence="2" id="KW-1185">Reference proteome</keyword>
<proteinExistence type="predicted"/>
<dbReference type="EMBL" id="KI392068">
    <property type="protein sequence ID" value="ERN19512.1"/>
    <property type="molecule type" value="Genomic_DNA"/>
</dbReference>
<dbReference type="PANTHER" id="PTHR37179:SF1">
    <property type="entry name" value="TRANSGLYCOSYLASE"/>
    <property type="match status" value="1"/>
</dbReference>
<evidence type="ECO:0000313" key="2">
    <source>
        <dbReference type="Proteomes" id="UP000017836"/>
    </source>
</evidence>
<dbReference type="eggNOG" id="ENOG502QQ89">
    <property type="taxonomic scope" value="Eukaryota"/>
</dbReference>
<dbReference type="PANTHER" id="PTHR37179">
    <property type="entry name" value="TRANSGLYCOSYLASE"/>
    <property type="match status" value="1"/>
</dbReference>
<dbReference type="AlphaFoldDB" id="U5DDL9"/>
<dbReference type="Gramene" id="ERN19512">
    <property type="protein sequence ID" value="ERN19512"/>
    <property type="gene ID" value="AMTR_s00062p00026590"/>
</dbReference>